<gene>
    <name evidence="1" type="ORF">LFA_0303</name>
</gene>
<proteinExistence type="predicted"/>
<evidence type="ECO:0000313" key="2">
    <source>
        <dbReference type="Proteomes" id="UP000032430"/>
    </source>
</evidence>
<keyword evidence="2" id="KW-1185">Reference proteome</keyword>
<evidence type="ECO:0000313" key="1">
    <source>
        <dbReference type="EMBL" id="CEG55776.1"/>
    </source>
</evidence>
<protein>
    <submittedName>
        <fullName evidence="1">Uncharacterized protein</fullName>
    </submittedName>
</protein>
<dbReference type="Proteomes" id="UP000032430">
    <property type="component" value="Chromosome I"/>
</dbReference>
<dbReference type="KEGG" id="lfa:LFA_0303"/>
<dbReference type="HOGENOM" id="CLU_1330562_0_0_6"/>
<sequence length="217" mass="25530">MALALTNGENSMNQRFIWNFEFSTKIILPLSSFMEQPDIVKWEIRYFWPEDQIINLHKIDDALLDITCYQQKHKEDCYYLLPNENYNIKYRRNQLLYKPLVKHSNKALGYGTKINLDAVTDYPDQQQESIDHLQEILHQAQNFGKKINVQKTSFTYKFATTPHVKLELARLKVNDKVYFSACIEGKSLPLVETINKHLLDDQVSCEYVTFLKSIDKS</sequence>
<organism evidence="1 2">
    <name type="scientific">Legionella fallonii LLAP-10</name>
    <dbReference type="NCBI Taxonomy" id="1212491"/>
    <lineage>
        <taxon>Bacteria</taxon>
        <taxon>Pseudomonadati</taxon>
        <taxon>Pseudomonadota</taxon>
        <taxon>Gammaproteobacteria</taxon>
        <taxon>Legionellales</taxon>
        <taxon>Legionellaceae</taxon>
        <taxon>Legionella</taxon>
    </lineage>
</organism>
<accession>A0A098G1B3</accession>
<dbReference type="AlphaFoldDB" id="A0A098G1B3"/>
<dbReference type="EMBL" id="LN614827">
    <property type="protein sequence ID" value="CEG55776.1"/>
    <property type="molecule type" value="Genomic_DNA"/>
</dbReference>
<dbReference type="STRING" id="1212491.LFA_0303"/>
<name>A0A098G1B3_9GAMM</name>
<reference evidence="2" key="1">
    <citation type="submission" date="2014-09" db="EMBL/GenBank/DDBJ databases">
        <authorList>
            <person name="Gomez-Valero L."/>
        </authorList>
    </citation>
    <scope>NUCLEOTIDE SEQUENCE [LARGE SCALE GENOMIC DNA]</scope>
    <source>
        <strain evidence="2">ATCC700992</strain>
    </source>
</reference>